<dbReference type="EMBL" id="JAGYPM010000004">
    <property type="protein sequence ID" value="MBS4192424.1"/>
    <property type="molecule type" value="Genomic_DNA"/>
</dbReference>
<proteinExistence type="predicted"/>
<accession>A0ABS5NZX6</accession>
<dbReference type="Pfam" id="PF04986">
    <property type="entry name" value="Y2_Tnp"/>
    <property type="match status" value="1"/>
</dbReference>
<dbReference type="PANTHER" id="PTHR37023:SF1">
    <property type="entry name" value="ISSOD25 TRANSPOSASE TNPA_ISSOD25"/>
    <property type="match status" value="1"/>
</dbReference>
<evidence type="ECO:0000313" key="2">
    <source>
        <dbReference type="EMBL" id="MBS4192424.1"/>
    </source>
</evidence>
<feature type="domain" description="Transposase IS801/IS1294" evidence="1">
    <location>
        <begin position="2"/>
        <end position="95"/>
    </location>
</feature>
<evidence type="ECO:0000259" key="1">
    <source>
        <dbReference type="Pfam" id="PF04986"/>
    </source>
</evidence>
<gene>
    <name evidence="2" type="ORF">KHA94_19905</name>
</gene>
<evidence type="ECO:0000313" key="3">
    <source>
        <dbReference type="Proteomes" id="UP000681027"/>
    </source>
</evidence>
<dbReference type="Proteomes" id="UP000681027">
    <property type="component" value="Unassembled WGS sequence"/>
</dbReference>
<keyword evidence="3" id="KW-1185">Reference proteome</keyword>
<dbReference type="PANTHER" id="PTHR37023">
    <property type="entry name" value="TRANSPOSASE"/>
    <property type="match status" value="1"/>
</dbReference>
<protein>
    <submittedName>
        <fullName evidence="2">Transposase</fullName>
    </submittedName>
</protein>
<comment type="caution">
    <text evidence="2">The sequence shown here is derived from an EMBL/GenBank/DDBJ whole genome shotgun (WGS) entry which is preliminary data.</text>
</comment>
<dbReference type="InterPro" id="IPR007069">
    <property type="entry name" value="Transposase_32"/>
</dbReference>
<name>A0ABS5NZX6_9BACI</name>
<organism evidence="2 3">
    <name type="scientific">Cytobacillus citreus</name>
    <dbReference type="NCBI Taxonomy" id="2833586"/>
    <lineage>
        <taxon>Bacteria</taxon>
        <taxon>Bacillati</taxon>
        <taxon>Bacillota</taxon>
        <taxon>Bacilli</taxon>
        <taxon>Bacillales</taxon>
        <taxon>Bacillaceae</taxon>
        <taxon>Cytobacillus</taxon>
    </lineage>
</organism>
<sequence length="104" mass="12264">MDPRVFQNFIDECYSLNWYSYTKRTFSGPLAVMEYLGRYTHRSAIANNRIVSVGKETVTIQVKDYKNNNQKDTVTMKGVEFIRRFLMHILPKEFVKNSLLWSSS</sequence>
<reference evidence="2 3" key="1">
    <citation type="submission" date="2021-05" db="EMBL/GenBank/DDBJ databases">
        <title>Novel Bacillus species.</title>
        <authorList>
            <person name="Liu G."/>
        </authorList>
    </citation>
    <scope>NUCLEOTIDE SEQUENCE [LARGE SCALE GENOMIC DNA]</scope>
    <source>
        <strain evidence="2 3">FJAT-49705</strain>
    </source>
</reference>